<dbReference type="RefSeq" id="WP_400187141.1">
    <property type="nucleotide sequence ID" value="NZ_JBGORX010000001.1"/>
</dbReference>
<reference evidence="1 2" key="1">
    <citation type="submission" date="2024-08" db="EMBL/GenBank/DDBJ databases">
        <title>Draft Genome Sequence of Legionella lytica strain DSB2004, Isolated From a Fire Sprinkler System.</title>
        <authorList>
            <person name="Everhart A.D."/>
            <person name="Kidane D.T."/>
            <person name="Farone A.L."/>
            <person name="Farone M.B."/>
        </authorList>
    </citation>
    <scope>NUCLEOTIDE SEQUENCE [LARGE SCALE GENOMIC DNA]</scope>
    <source>
        <strain evidence="1 2">DSB2004</strain>
    </source>
</reference>
<sequence length="224" mass="25223">MIQVIRFYLLLVLFLLINHAYAVPPSIARYALVGTTREGTVAAFMLTHFGPSSHAPFASLIIKKAGVEEPLFQDGAYRMDGGEKELADLVDHLLEKNNSVLKEYEIDIENQYISEAHMAITDNRSESVAGWVDIINGGTKKFMVKSIPSEYCSENPNSIDLEFWFNGVSKLTLKQKPDSCWDNGFSIRNIYQTQKALWFIINKHEIGLASQNVYFVDIAGIALR</sequence>
<evidence type="ECO:0000313" key="1">
    <source>
        <dbReference type="EMBL" id="MFJ1268330.1"/>
    </source>
</evidence>
<keyword evidence="2" id="KW-1185">Reference proteome</keyword>
<comment type="caution">
    <text evidence="1">The sequence shown here is derived from an EMBL/GenBank/DDBJ whole genome shotgun (WGS) entry which is preliminary data.</text>
</comment>
<accession>A0ABW8D9Y4</accession>
<dbReference type="Proteomes" id="UP001615550">
    <property type="component" value="Unassembled WGS sequence"/>
</dbReference>
<evidence type="ECO:0000313" key="2">
    <source>
        <dbReference type="Proteomes" id="UP001615550"/>
    </source>
</evidence>
<organism evidence="1 2">
    <name type="scientific">Legionella lytica</name>
    <dbReference type="NCBI Taxonomy" id="96232"/>
    <lineage>
        <taxon>Bacteria</taxon>
        <taxon>Pseudomonadati</taxon>
        <taxon>Pseudomonadota</taxon>
        <taxon>Gammaproteobacteria</taxon>
        <taxon>Legionellales</taxon>
        <taxon>Legionellaceae</taxon>
        <taxon>Legionella</taxon>
    </lineage>
</organism>
<protein>
    <submittedName>
        <fullName evidence="1">Uncharacterized protein</fullName>
    </submittedName>
</protein>
<name>A0ABW8D9Y4_9GAMM</name>
<gene>
    <name evidence="1" type="ORF">ACD661_07160</name>
</gene>
<proteinExistence type="predicted"/>
<dbReference type="EMBL" id="JBGORX010000001">
    <property type="protein sequence ID" value="MFJ1268330.1"/>
    <property type="molecule type" value="Genomic_DNA"/>
</dbReference>